<dbReference type="PIRSF" id="PIRSF000706">
    <property type="entry name" value="Kanamycin_kin"/>
    <property type="match status" value="1"/>
</dbReference>
<dbReference type="GO" id="GO:0016773">
    <property type="term" value="F:phosphotransferase activity, alcohol group as acceptor"/>
    <property type="evidence" value="ECO:0007669"/>
    <property type="project" value="InterPro"/>
</dbReference>
<evidence type="ECO:0000256" key="2">
    <source>
        <dbReference type="ARBA" id="ARBA00022679"/>
    </source>
</evidence>
<dbReference type="InterPro" id="IPR002575">
    <property type="entry name" value="Aminoglycoside_PTrfase"/>
</dbReference>
<proteinExistence type="inferred from homology"/>
<evidence type="ECO:0000256" key="5">
    <source>
        <dbReference type="ARBA" id="ARBA00022840"/>
    </source>
</evidence>
<dbReference type="Pfam" id="PF01636">
    <property type="entry name" value="APH"/>
    <property type="match status" value="1"/>
</dbReference>
<dbReference type="EMBL" id="POTM01000061">
    <property type="protein sequence ID" value="TLH60387.1"/>
    <property type="molecule type" value="Genomic_DNA"/>
</dbReference>
<dbReference type="Gene3D" id="3.90.1200.10">
    <property type="match status" value="1"/>
</dbReference>
<evidence type="ECO:0000313" key="11">
    <source>
        <dbReference type="Proteomes" id="UP000309984"/>
    </source>
</evidence>
<protein>
    <submittedName>
        <fullName evidence="10">Aminoglycoside phosphotransferase APH(3')</fullName>
    </submittedName>
</protein>
<accession>A0AA94UCI7</accession>
<keyword evidence="2" id="KW-0808">Transferase</keyword>
<feature type="active site" description="Proton acceptor" evidence="7">
    <location>
        <position position="164"/>
    </location>
</feature>
<comment type="caution">
    <text evidence="10">The sequence shown here is derived from an EMBL/GenBank/DDBJ whole genome shotgun (WGS) entry which is preliminary data.</text>
</comment>
<dbReference type="AlphaFoldDB" id="A0AA94UCI7"/>
<evidence type="ECO:0000256" key="4">
    <source>
        <dbReference type="ARBA" id="ARBA00022777"/>
    </source>
</evidence>
<dbReference type="GO" id="GO:0046872">
    <property type="term" value="F:metal ion binding"/>
    <property type="evidence" value="ECO:0007669"/>
    <property type="project" value="UniProtKB-KW"/>
</dbReference>
<evidence type="ECO:0000256" key="6">
    <source>
        <dbReference type="ARBA" id="ARBA00023251"/>
    </source>
</evidence>
<feature type="domain" description="Aminoglycoside phosphotransferase" evidence="9">
    <location>
        <begin position="155"/>
        <end position="229"/>
    </location>
</feature>
<evidence type="ECO:0000256" key="3">
    <source>
        <dbReference type="ARBA" id="ARBA00022741"/>
    </source>
</evidence>
<dbReference type="Gene3D" id="3.30.200.20">
    <property type="entry name" value="Phosphorylase Kinase, domain 1"/>
    <property type="match status" value="1"/>
</dbReference>
<dbReference type="InterPro" id="IPR011009">
    <property type="entry name" value="Kinase-like_dom_sf"/>
</dbReference>
<evidence type="ECO:0000313" key="10">
    <source>
        <dbReference type="EMBL" id="TLH60387.1"/>
    </source>
</evidence>
<name>A0AA94UCI7_9MYCO</name>
<evidence type="ECO:0000256" key="7">
    <source>
        <dbReference type="PIRSR" id="PIRSR000706-1"/>
    </source>
</evidence>
<dbReference type="GO" id="GO:0016301">
    <property type="term" value="F:kinase activity"/>
    <property type="evidence" value="ECO:0007669"/>
    <property type="project" value="UniProtKB-KW"/>
</dbReference>
<dbReference type="GO" id="GO:0046677">
    <property type="term" value="P:response to antibiotic"/>
    <property type="evidence" value="ECO:0007669"/>
    <property type="project" value="UniProtKB-KW"/>
</dbReference>
<keyword evidence="11" id="KW-1185">Reference proteome</keyword>
<reference evidence="10 11" key="1">
    <citation type="submission" date="2018-01" db="EMBL/GenBank/DDBJ databases">
        <title>Comparative genomics of Mycobacterium mucogenicum and Mycobacterium neoaurum clade members emphasizing tRNA and non-coding RNA.</title>
        <authorList>
            <person name="Behra P.R.K."/>
            <person name="Pettersson B.M.F."/>
            <person name="Das S."/>
            <person name="Dasgupta S."/>
            <person name="Kirsebom L.A."/>
        </authorList>
    </citation>
    <scope>NUCLEOTIDE SEQUENCE [LARGE SCALE GENOMIC DNA]</scope>
    <source>
        <strain evidence="10 11">DSM 45104</strain>
    </source>
</reference>
<keyword evidence="4" id="KW-0418">Kinase</keyword>
<feature type="binding site" evidence="8">
    <location>
        <position position="169"/>
    </location>
    <ligand>
        <name>Mg(2+)</name>
        <dbReference type="ChEBI" id="CHEBI:18420"/>
    </ligand>
</feature>
<sequence>MRTAGTTPRKVGKASQVTFPSGPVPVPDVVHALATGRPVTAVWENELGGVTFAIGAGDEYVKTYPAEHAPLLTDEAVRLRWAGRYIAVPPVLGEGAGWLHTVGLPGRSAVDPRWADDPETAARAIGAGLRAMHDALPVADCPFGRPSWVGVVPDPDRLVVCHGDACSPNTLMSDDGAFVGHVDIGDLGVADRWADLAIATMSLDWNYPGNYEAALLDAYGVVRDDERIAYYRSLWDAPESG</sequence>
<gene>
    <name evidence="10" type="ORF">C1S79_26405</name>
</gene>
<keyword evidence="3" id="KW-0547">Nucleotide-binding</keyword>
<dbReference type="CDD" id="cd05150">
    <property type="entry name" value="APH"/>
    <property type="match status" value="1"/>
</dbReference>
<dbReference type="Proteomes" id="UP000309984">
    <property type="component" value="Unassembled WGS sequence"/>
</dbReference>
<evidence type="ECO:0000256" key="1">
    <source>
        <dbReference type="ARBA" id="ARBA00006219"/>
    </source>
</evidence>
<keyword evidence="5" id="KW-0067">ATP-binding</keyword>
<keyword evidence="8" id="KW-0479">Metal-binding</keyword>
<comment type="similarity">
    <text evidence="1">Belongs to the aminoglycoside phosphotransferase family.</text>
</comment>
<keyword evidence="6" id="KW-0046">Antibiotic resistance</keyword>
<dbReference type="InterPro" id="IPR024165">
    <property type="entry name" value="Kan/Strep_kinase"/>
</dbReference>
<feature type="binding site" evidence="8">
    <location>
        <position position="183"/>
    </location>
    <ligand>
        <name>Mg(2+)</name>
        <dbReference type="ChEBI" id="CHEBI:18420"/>
    </ligand>
</feature>
<organism evidence="10 11">
    <name type="scientific">Mycolicibacterium phocaicum</name>
    <dbReference type="NCBI Taxonomy" id="319706"/>
    <lineage>
        <taxon>Bacteria</taxon>
        <taxon>Bacillati</taxon>
        <taxon>Actinomycetota</taxon>
        <taxon>Actinomycetes</taxon>
        <taxon>Mycobacteriales</taxon>
        <taxon>Mycobacteriaceae</taxon>
        <taxon>Mycolicibacterium</taxon>
    </lineage>
</organism>
<dbReference type="SUPFAM" id="SSF56112">
    <property type="entry name" value="Protein kinase-like (PK-like)"/>
    <property type="match status" value="1"/>
</dbReference>
<dbReference type="GO" id="GO:0005524">
    <property type="term" value="F:ATP binding"/>
    <property type="evidence" value="ECO:0007669"/>
    <property type="project" value="UniProtKB-KW"/>
</dbReference>
<evidence type="ECO:0000259" key="9">
    <source>
        <dbReference type="Pfam" id="PF01636"/>
    </source>
</evidence>
<keyword evidence="8" id="KW-0460">Magnesium</keyword>
<evidence type="ECO:0000256" key="8">
    <source>
        <dbReference type="PIRSR" id="PIRSR000706-2"/>
    </source>
</evidence>